<keyword evidence="8" id="KW-1185">Reference proteome</keyword>
<sequence length="172" mass="18781">MSIDPRFAAALADQITLELESSIAYLQLSIALENHDLPGMARWMRLQSDEERVHAAKFTAHATDRGLAPQIGAIASPVIDTSSVVKCFEASLAHEKKVSESIRNLYRLAQEVGEIDVIPLLHWFIDEQVEEEATVGEILGRLRLVGDDGSGLLRIDDQLGSRPGADAAAETH</sequence>
<dbReference type="PANTHER" id="PTHR11431">
    <property type="entry name" value="FERRITIN"/>
    <property type="match status" value="1"/>
</dbReference>
<dbReference type="InterPro" id="IPR009040">
    <property type="entry name" value="Ferritin-like_diiron"/>
</dbReference>
<dbReference type="PROSITE" id="PS50905">
    <property type="entry name" value="FERRITIN_LIKE"/>
    <property type="match status" value="1"/>
</dbReference>
<reference evidence="7 8" key="1">
    <citation type="submission" date="2020-09" db="EMBL/GenBank/DDBJ databases">
        <title>Flavimobilis rhizosphaerae sp. nov., isolated from rhizosphere soil of Spartina alterniflora.</title>
        <authorList>
            <person name="Hanqin C."/>
        </authorList>
    </citation>
    <scope>NUCLEOTIDE SEQUENCE [LARGE SCALE GENOMIC DNA]</scope>
    <source>
        <strain evidence="7 8">GY 10621</strain>
    </source>
</reference>
<evidence type="ECO:0000256" key="4">
    <source>
        <dbReference type="ARBA" id="ARBA00023004"/>
    </source>
</evidence>
<keyword evidence="4 5" id="KW-0408">Iron</keyword>
<name>A0ABR9DP51_9MICO</name>
<dbReference type="CDD" id="cd01055">
    <property type="entry name" value="Nonheme_Ferritin"/>
    <property type="match status" value="1"/>
</dbReference>
<organism evidence="7 8">
    <name type="scientific">Flavimobilis rhizosphaerae</name>
    <dbReference type="NCBI Taxonomy" id="2775421"/>
    <lineage>
        <taxon>Bacteria</taxon>
        <taxon>Bacillati</taxon>
        <taxon>Actinomycetota</taxon>
        <taxon>Actinomycetes</taxon>
        <taxon>Micrococcales</taxon>
        <taxon>Jonesiaceae</taxon>
        <taxon>Flavimobilis</taxon>
    </lineage>
</organism>
<evidence type="ECO:0000313" key="7">
    <source>
        <dbReference type="EMBL" id="MBD9698895.1"/>
    </source>
</evidence>
<evidence type="ECO:0000259" key="6">
    <source>
        <dbReference type="PROSITE" id="PS50905"/>
    </source>
</evidence>
<dbReference type="SUPFAM" id="SSF47240">
    <property type="entry name" value="Ferritin-like"/>
    <property type="match status" value="1"/>
</dbReference>
<dbReference type="InterPro" id="IPR009078">
    <property type="entry name" value="Ferritin-like_SF"/>
</dbReference>
<keyword evidence="1 5" id="KW-0409">Iron storage</keyword>
<dbReference type="InterPro" id="IPR041719">
    <property type="entry name" value="Ferritin_prok"/>
</dbReference>
<dbReference type="InterPro" id="IPR008331">
    <property type="entry name" value="Ferritin_DPS_dom"/>
</dbReference>
<feature type="domain" description="Ferritin-like diiron" evidence="6">
    <location>
        <begin position="1"/>
        <end position="146"/>
    </location>
</feature>
<dbReference type="Pfam" id="PF00210">
    <property type="entry name" value="Ferritin"/>
    <property type="match status" value="1"/>
</dbReference>
<evidence type="ECO:0000256" key="2">
    <source>
        <dbReference type="ARBA" id="ARBA00022723"/>
    </source>
</evidence>
<dbReference type="EMBL" id="JACZDF010000002">
    <property type="protein sequence ID" value="MBD9698895.1"/>
    <property type="molecule type" value="Genomic_DNA"/>
</dbReference>
<dbReference type="Proteomes" id="UP000642107">
    <property type="component" value="Unassembled WGS sequence"/>
</dbReference>
<dbReference type="InterPro" id="IPR001519">
    <property type="entry name" value="Ferritin"/>
</dbReference>
<dbReference type="PANTHER" id="PTHR11431:SF127">
    <property type="entry name" value="BACTERIAL NON-HEME FERRITIN"/>
    <property type="match status" value="1"/>
</dbReference>
<gene>
    <name evidence="7" type="ORF">IGS67_05215</name>
</gene>
<protein>
    <recommendedName>
        <fullName evidence="5">Ferritin</fullName>
    </recommendedName>
</protein>
<evidence type="ECO:0000256" key="1">
    <source>
        <dbReference type="ARBA" id="ARBA00022434"/>
    </source>
</evidence>
<comment type="caution">
    <text evidence="7">The sequence shown here is derived from an EMBL/GenBank/DDBJ whole genome shotgun (WGS) entry which is preliminary data.</text>
</comment>
<dbReference type="InterPro" id="IPR012347">
    <property type="entry name" value="Ferritin-like"/>
</dbReference>
<proteinExistence type="predicted"/>
<accession>A0ABR9DP51</accession>
<evidence type="ECO:0000313" key="8">
    <source>
        <dbReference type="Proteomes" id="UP000642107"/>
    </source>
</evidence>
<keyword evidence="3" id="KW-0560">Oxidoreductase</keyword>
<dbReference type="RefSeq" id="WP_192278522.1">
    <property type="nucleotide sequence ID" value="NZ_JACZDF010000002.1"/>
</dbReference>
<evidence type="ECO:0000256" key="5">
    <source>
        <dbReference type="RuleBase" id="RU361145"/>
    </source>
</evidence>
<dbReference type="Gene3D" id="1.20.1260.10">
    <property type="match status" value="1"/>
</dbReference>
<evidence type="ECO:0000256" key="3">
    <source>
        <dbReference type="ARBA" id="ARBA00023002"/>
    </source>
</evidence>
<keyword evidence="2 5" id="KW-0479">Metal-binding</keyword>